<dbReference type="Pfam" id="PF07645">
    <property type="entry name" value="EGF_CA"/>
    <property type="match status" value="2"/>
</dbReference>
<dbReference type="SMART" id="SM00181">
    <property type="entry name" value="EGF"/>
    <property type="match status" value="3"/>
</dbReference>
<dbReference type="InterPro" id="IPR009030">
    <property type="entry name" value="Growth_fac_rcpt_cys_sf"/>
</dbReference>
<dbReference type="Gene3D" id="3.80.10.10">
    <property type="entry name" value="Ribonuclease Inhibitor"/>
    <property type="match status" value="1"/>
</dbReference>
<keyword evidence="9" id="KW-0472">Membrane</keyword>
<dbReference type="SUPFAM" id="SSF57184">
    <property type="entry name" value="Growth factor receptor domain"/>
    <property type="match status" value="1"/>
</dbReference>
<protein>
    <recommendedName>
        <fullName evidence="10">EGF-like domain-containing protein</fullName>
    </recommendedName>
</protein>
<keyword evidence="2" id="KW-0964">Secreted</keyword>
<dbReference type="PROSITE" id="PS01186">
    <property type="entry name" value="EGF_2"/>
    <property type="match status" value="1"/>
</dbReference>
<dbReference type="FunFam" id="2.10.25.10:FF:000014">
    <property type="entry name" value="Latent-transforming growth factor beta-binding protein 3"/>
    <property type="match status" value="1"/>
</dbReference>
<feature type="domain" description="EGF-like" evidence="10">
    <location>
        <begin position="369"/>
        <end position="410"/>
    </location>
</feature>
<dbReference type="InterPro" id="IPR000152">
    <property type="entry name" value="EGF-type_Asp/Asn_hydroxyl_site"/>
</dbReference>
<evidence type="ECO:0000256" key="8">
    <source>
        <dbReference type="PROSITE-ProRule" id="PRU00076"/>
    </source>
</evidence>
<evidence type="ECO:0000256" key="4">
    <source>
        <dbReference type="ARBA" id="ARBA00022729"/>
    </source>
</evidence>
<keyword evidence="3 8" id="KW-0245">EGF-like domain</keyword>
<dbReference type="EMBL" id="JAKMXF010000001">
    <property type="protein sequence ID" value="KAI6661990.1"/>
    <property type="molecule type" value="Genomic_DNA"/>
</dbReference>
<dbReference type="PANTHER" id="PTHR24034">
    <property type="entry name" value="EGF-LIKE DOMAIN-CONTAINING PROTEIN"/>
    <property type="match status" value="1"/>
</dbReference>
<dbReference type="GO" id="GO:0005509">
    <property type="term" value="F:calcium ion binding"/>
    <property type="evidence" value="ECO:0007669"/>
    <property type="project" value="InterPro"/>
</dbReference>
<dbReference type="PROSITE" id="PS51450">
    <property type="entry name" value="LRR"/>
    <property type="match status" value="1"/>
</dbReference>
<feature type="transmembrane region" description="Helical" evidence="9">
    <location>
        <begin position="460"/>
        <end position="490"/>
    </location>
</feature>
<comment type="caution">
    <text evidence="8">Lacks conserved residue(s) required for the propagation of feature annotation.</text>
</comment>
<dbReference type="PROSITE" id="PS01187">
    <property type="entry name" value="EGF_CA"/>
    <property type="match status" value="1"/>
</dbReference>
<evidence type="ECO:0000256" key="9">
    <source>
        <dbReference type="SAM" id="Phobius"/>
    </source>
</evidence>
<dbReference type="GO" id="GO:0005576">
    <property type="term" value="C:extracellular region"/>
    <property type="evidence" value="ECO:0007669"/>
    <property type="project" value="UniProtKB-SubCell"/>
</dbReference>
<dbReference type="InterPro" id="IPR032675">
    <property type="entry name" value="LRR_dom_sf"/>
</dbReference>
<dbReference type="SMART" id="SM00179">
    <property type="entry name" value="EGF_CA"/>
    <property type="match status" value="2"/>
</dbReference>
<dbReference type="Pfam" id="PF13855">
    <property type="entry name" value="LRR_8"/>
    <property type="match status" value="1"/>
</dbReference>
<evidence type="ECO:0000256" key="3">
    <source>
        <dbReference type="ARBA" id="ARBA00022536"/>
    </source>
</evidence>
<dbReference type="Gene3D" id="2.10.25.10">
    <property type="entry name" value="Laminin"/>
    <property type="match status" value="2"/>
</dbReference>
<evidence type="ECO:0000256" key="6">
    <source>
        <dbReference type="ARBA" id="ARBA00023157"/>
    </source>
</evidence>
<dbReference type="InterPro" id="IPR000742">
    <property type="entry name" value="EGF"/>
</dbReference>
<proteinExistence type="predicted"/>
<keyword evidence="7" id="KW-0325">Glycoprotein</keyword>
<evidence type="ECO:0000256" key="5">
    <source>
        <dbReference type="ARBA" id="ARBA00022737"/>
    </source>
</evidence>
<organism evidence="11 12">
    <name type="scientific">Oopsacas minuta</name>
    <dbReference type="NCBI Taxonomy" id="111878"/>
    <lineage>
        <taxon>Eukaryota</taxon>
        <taxon>Metazoa</taxon>
        <taxon>Porifera</taxon>
        <taxon>Hexactinellida</taxon>
        <taxon>Hexasterophora</taxon>
        <taxon>Lyssacinosida</taxon>
        <taxon>Leucopsacidae</taxon>
        <taxon>Oopsacas</taxon>
    </lineage>
</organism>
<keyword evidence="9" id="KW-1133">Transmembrane helix</keyword>
<dbReference type="PANTHER" id="PTHR24034:SF209">
    <property type="entry name" value="EGF-LIKE DOMAIN-CONTAINING PROTEIN"/>
    <property type="match status" value="1"/>
</dbReference>
<reference evidence="11 12" key="1">
    <citation type="journal article" date="2023" name="BMC Biol.">
        <title>The compact genome of the sponge Oopsacas minuta (Hexactinellida) is lacking key metazoan core genes.</title>
        <authorList>
            <person name="Santini S."/>
            <person name="Schenkelaars Q."/>
            <person name="Jourda C."/>
            <person name="Duchesne M."/>
            <person name="Belahbib H."/>
            <person name="Rocher C."/>
            <person name="Selva M."/>
            <person name="Riesgo A."/>
            <person name="Vervoort M."/>
            <person name="Leys S.P."/>
            <person name="Kodjabachian L."/>
            <person name="Le Bivic A."/>
            <person name="Borchiellini C."/>
            <person name="Claverie J.M."/>
            <person name="Renard E."/>
        </authorList>
    </citation>
    <scope>NUCLEOTIDE SEQUENCE [LARGE SCALE GENOMIC DNA]</scope>
    <source>
        <strain evidence="11">SPO-2</strain>
    </source>
</reference>
<dbReference type="PROSITE" id="PS00010">
    <property type="entry name" value="ASX_HYDROXYL"/>
    <property type="match status" value="1"/>
</dbReference>
<evidence type="ECO:0000313" key="11">
    <source>
        <dbReference type="EMBL" id="KAI6661990.1"/>
    </source>
</evidence>
<accession>A0AAV7KND7</accession>
<keyword evidence="5" id="KW-0677">Repeat</keyword>
<name>A0AAV7KND7_9METZ</name>
<keyword evidence="12" id="KW-1185">Reference proteome</keyword>
<comment type="subcellular location">
    <subcellularLocation>
        <location evidence="1">Secreted</location>
    </subcellularLocation>
</comment>
<sequence>MQESLQNCSQRDELILTIEANITGVITIDLTNITYSLVQLWIIVLENSIVMLDIESVPVNMTALTLAGGGTIKLQNQQDIDGTGKLTFFQYFENISRLIFIARFQFSFSPSFTKLKSLRILIIVVLEGLNSDTGFGGVLCLDSSVVSGLGSLEYFSWIGGNIGKITSNAFEGTNRIRYLNLSHNRIKIIESKALDPLTEVEDIDFNRNIIQYVTPPVFYASINLENLRLSNNPFFPLEALAGTHASTIFLDNNGYETLRAVDFVSIVARPVVISLTELLNCDCSLQWTSGVTQFGITFNDAICIEPISNIGREIQLASYDSCNSNQTFECFGQDGACLDGLSCIIQSTGSRCGCLVGYSYNSQELVCEDINECELNGTNTCGHSCYNTLGSFSCSCDSGYEIGLNGRDCVDINECLVLNGGCGYACINTDGGHDCVCENGAIVNEMEECMELSIMMRPGFIWGLVVSIILAIVIVLCGITISVYLIFLCYKRSKNRNDKVIEKSVKNATNQSNTQGIYYENENVDPNFEPYAVVVRNKTNRDKQNTIETNKDKQNTIETNRTLSVNSGTTEERKYYVI</sequence>
<dbReference type="Proteomes" id="UP001165289">
    <property type="component" value="Unassembled WGS sequence"/>
</dbReference>
<keyword evidence="6" id="KW-1015">Disulfide bond</keyword>
<dbReference type="InterPro" id="IPR001611">
    <property type="entry name" value="Leu-rich_rpt"/>
</dbReference>
<gene>
    <name evidence="11" type="ORF">LOD99_9577</name>
</gene>
<dbReference type="InterPro" id="IPR050751">
    <property type="entry name" value="ECM_structural_protein"/>
</dbReference>
<dbReference type="SUPFAM" id="SSF52058">
    <property type="entry name" value="L domain-like"/>
    <property type="match status" value="1"/>
</dbReference>
<dbReference type="InterPro" id="IPR018097">
    <property type="entry name" value="EGF_Ca-bd_CS"/>
</dbReference>
<keyword evidence="4" id="KW-0732">Signal</keyword>
<dbReference type="CDD" id="cd00054">
    <property type="entry name" value="EGF_CA"/>
    <property type="match status" value="2"/>
</dbReference>
<dbReference type="InterPro" id="IPR001881">
    <property type="entry name" value="EGF-like_Ca-bd_dom"/>
</dbReference>
<evidence type="ECO:0000259" key="10">
    <source>
        <dbReference type="PROSITE" id="PS50026"/>
    </source>
</evidence>
<dbReference type="PROSITE" id="PS50026">
    <property type="entry name" value="EGF_3"/>
    <property type="match status" value="1"/>
</dbReference>
<evidence type="ECO:0000313" key="12">
    <source>
        <dbReference type="Proteomes" id="UP001165289"/>
    </source>
</evidence>
<evidence type="ECO:0000256" key="7">
    <source>
        <dbReference type="ARBA" id="ARBA00023180"/>
    </source>
</evidence>
<dbReference type="AlphaFoldDB" id="A0AAV7KND7"/>
<evidence type="ECO:0000256" key="1">
    <source>
        <dbReference type="ARBA" id="ARBA00004613"/>
    </source>
</evidence>
<evidence type="ECO:0000256" key="2">
    <source>
        <dbReference type="ARBA" id="ARBA00022525"/>
    </source>
</evidence>
<dbReference type="InterPro" id="IPR049883">
    <property type="entry name" value="NOTCH1_EGF-like"/>
</dbReference>
<keyword evidence="9" id="KW-0812">Transmembrane</keyword>
<comment type="caution">
    <text evidence="11">The sequence shown here is derived from an EMBL/GenBank/DDBJ whole genome shotgun (WGS) entry which is preliminary data.</text>
</comment>